<evidence type="ECO:0000313" key="2">
    <source>
        <dbReference type="EMBL" id="GFD32123.1"/>
    </source>
</evidence>
<proteinExistence type="predicted"/>
<sequence length="114" mass="13016">MDSPPHPSNNVFNFPAVEEEFEEEPEEEEEELEEDPDEGDEEEEEIVHPATPRQSAPIIHQSPPKRIFEVGGTSNASAHDLALEYDSIDDDSIVDPRILSRSVRFLARENDFRK</sequence>
<gene>
    <name evidence="2" type="ORF">Tci_904092</name>
</gene>
<feature type="region of interest" description="Disordered" evidence="1">
    <location>
        <begin position="1"/>
        <end position="61"/>
    </location>
</feature>
<evidence type="ECO:0000256" key="1">
    <source>
        <dbReference type="SAM" id="MobiDB-lite"/>
    </source>
</evidence>
<name>A0A699VD49_TANCI</name>
<feature type="non-terminal residue" evidence="2">
    <location>
        <position position="114"/>
    </location>
</feature>
<dbReference type="EMBL" id="BKCJ011420747">
    <property type="protein sequence ID" value="GFD32123.1"/>
    <property type="molecule type" value="Genomic_DNA"/>
</dbReference>
<accession>A0A699VD49</accession>
<protein>
    <submittedName>
        <fullName evidence="2">Uncharacterized protein</fullName>
    </submittedName>
</protein>
<organism evidence="2">
    <name type="scientific">Tanacetum cinerariifolium</name>
    <name type="common">Dalmatian daisy</name>
    <name type="synonym">Chrysanthemum cinerariifolium</name>
    <dbReference type="NCBI Taxonomy" id="118510"/>
    <lineage>
        <taxon>Eukaryota</taxon>
        <taxon>Viridiplantae</taxon>
        <taxon>Streptophyta</taxon>
        <taxon>Embryophyta</taxon>
        <taxon>Tracheophyta</taxon>
        <taxon>Spermatophyta</taxon>
        <taxon>Magnoliopsida</taxon>
        <taxon>eudicotyledons</taxon>
        <taxon>Gunneridae</taxon>
        <taxon>Pentapetalae</taxon>
        <taxon>asterids</taxon>
        <taxon>campanulids</taxon>
        <taxon>Asterales</taxon>
        <taxon>Asteraceae</taxon>
        <taxon>Asteroideae</taxon>
        <taxon>Anthemideae</taxon>
        <taxon>Anthemidinae</taxon>
        <taxon>Tanacetum</taxon>
    </lineage>
</organism>
<feature type="compositionally biased region" description="Acidic residues" evidence="1">
    <location>
        <begin position="17"/>
        <end position="45"/>
    </location>
</feature>
<comment type="caution">
    <text evidence="2">The sequence shown here is derived from an EMBL/GenBank/DDBJ whole genome shotgun (WGS) entry which is preliminary data.</text>
</comment>
<dbReference type="AlphaFoldDB" id="A0A699VD49"/>
<reference evidence="2" key="1">
    <citation type="journal article" date="2019" name="Sci. Rep.">
        <title>Draft genome of Tanacetum cinerariifolium, the natural source of mosquito coil.</title>
        <authorList>
            <person name="Yamashiro T."/>
            <person name="Shiraishi A."/>
            <person name="Satake H."/>
            <person name="Nakayama K."/>
        </authorList>
    </citation>
    <scope>NUCLEOTIDE SEQUENCE</scope>
</reference>